<dbReference type="EMBL" id="KN796113">
    <property type="protein sequence ID" value="KUI63562.1"/>
    <property type="molecule type" value="Genomic_DNA"/>
</dbReference>
<dbReference type="OrthoDB" id="8864979at2759"/>
<feature type="compositionally biased region" description="Basic and acidic residues" evidence="1">
    <location>
        <begin position="371"/>
        <end position="392"/>
    </location>
</feature>
<evidence type="ECO:0008006" key="4">
    <source>
        <dbReference type="Google" id="ProtNLM"/>
    </source>
</evidence>
<gene>
    <name evidence="2" type="ORF">VM1G_10325</name>
</gene>
<dbReference type="Pfam" id="PF13092">
    <property type="entry name" value="CENP-L"/>
    <property type="match status" value="1"/>
</dbReference>
<sequence length="502" mass="54644">MPPGRPRKRPRPSDSQSAPSPASTANPSVATSSPSHPSTSFVSADDDTDLPPLLNTTFSTHRLSPLYIGAQPLTQDRLHTLSQRLRDLLVGDVVRGVEVGLDRGVDDGAMRRVGALEAVAIGWVRLEGLLGRYVGGEEEQGGAVSGGLESDEADTSGLSAEGSPGKRRALQVSLRYENAECAALLLPPSKSQPDDSRAQAKAASTSLFNLGSGRPDENDPEFLHLPLLLLRMPAPLKAVISDFLSRSFDCRISSLSLGTRSMVRALERWIGDSGAPTNGRFAKDVVLTLGFYGPTVTQIQRMQTEATEERELDGDEEDLGRRSEMPVGIKTIDVIIPNAELRRFLRAGRAFEVEQNDALGQGHGKRKQRHDGKSQRESSMDKRRRLGGDKEEEGWTWRRWTQTMEQEPEKFRPQPLLEALAQYVQKHLALDMFHPAVRIAKVACGGFALSEGRVKIFGALPTSEGDGGLTDTKQRAVWGVMEGLLETAQLKGLDQALDGTTA</sequence>
<dbReference type="Proteomes" id="UP000078559">
    <property type="component" value="Unassembled WGS sequence"/>
</dbReference>
<proteinExistence type="predicted"/>
<feature type="compositionally biased region" description="Low complexity" evidence="1">
    <location>
        <begin position="13"/>
        <end position="43"/>
    </location>
</feature>
<feature type="region of interest" description="Disordered" evidence="1">
    <location>
        <begin position="303"/>
        <end position="323"/>
    </location>
</feature>
<feature type="compositionally biased region" description="Acidic residues" evidence="1">
    <location>
        <begin position="306"/>
        <end position="318"/>
    </location>
</feature>
<dbReference type="InterPro" id="IPR025204">
    <property type="entry name" value="CENP-L"/>
</dbReference>
<feature type="region of interest" description="Disordered" evidence="1">
    <location>
        <begin position="139"/>
        <end position="166"/>
    </location>
</feature>
<feature type="compositionally biased region" description="Basic residues" evidence="1">
    <location>
        <begin position="1"/>
        <end position="10"/>
    </location>
</feature>
<keyword evidence="3" id="KW-1185">Reference proteome</keyword>
<evidence type="ECO:0000313" key="3">
    <source>
        <dbReference type="Proteomes" id="UP000078559"/>
    </source>
</evidence>
<evidence type="ECO:0000313" key="2">
    <source>
        <dbReference type="EMBL" id="KUI63562.1"/>
    </source>
</evidence>
<protein>
    <recommendedName>
        <fullName evidence="4">Siroheme synthase</fullName>
    </recommendedName>
</protein>
<organism evidence="2 3">
    <name type="scientific">Cytospora mali</name>
    <name type="common">Apple Valsa canker fungus</name>
    <name type="synonym">Valsa mali</name>
    <dbReference type="NCBI Taxonomy" id="578113"/>
    <lineage>
        <taxon>Eukaryota</taxon>
        <taxon>Fungi</taxon>
        <taxon>Dikarya</taxon>
        <taxon>Ascomycota</taxon>
        <taxon>Pezizomycotina</taxon>
        <taxon>Sordariomycetes</taxon>
        <taxon>Sordariomycetidae</taxon>
        <taxon>Diaporthales</taxon>
        <taxon>Cytosporaceae</taxon>
        <taxon>Cytospora</taxon>
    </lineage>
</organism>
<dbReference type="AlphaFoldDB" id="A0A194VHT8"/>
<accession>A0A194VHT8</accession>
<name>A0A194VHT8_CYTMA</name>
<reference evidence="2" key="1">
    <citation type="submission" date="2014-12" db="EMBL/GenBank/DDBJ databases">
        <title>Genome Sequence of Valsa Canker Pathogens Uncovers a Specific Adaption of Colonization on Woody Bark.</title>
        <authorList>
            <person name="Yin Z."/>
            <person name="Liu H."/>
            <person name="Gao X."/>
            <person name="Li Z."/>
            <person name="Song N."/>
            <person name="Ke X."/>
            <person name="Dai Q."/>
            <person name="Wu Y."/>
            <person name="Sun Y."/>
            <person name="Xu J.-R."/>
            <person name="Kang Z.K."/>
            <person name="Wang L."/>
            <person name="Huang L."/>
        </authorList>
    </citation>
    <scope>NUCLEOTIDE SEQUENCE [LARGE SCALE GENOMIC DNA]</scope>
    <source>
        <strain evidence="2">03-8</strain>
    </source>
</reference>
<feature type="region of interest" description="Disordered" evidence="1">
    <location>
        <begin position="356"/>
        <end position="392"/>
    </location>
</feature>
<evidence type="ECO:0000256" key="1">
    <source>
        <dbReference type="SAM" id="MobiDB-lite"/>
    </source>
</evidence>
<feature type="region of interest" description="Disordered" evidence="1">
    <location>
        <begin position="1"/>
        <end position="49"/>
    </location>
</feature>